<dbReference type="InterPro" id="IPR000380">
    <property type="entry name" value="Topo_IA"/>
</dbReference>
<dbReference type="InterPro" id="IPR013824">
    <property type="entry name" value="Topo_IA_cen_sub1"/>
</dbReference>
<evidence type="ECO:0000256" key="1">
    <source>
        <dbReference type="ARBA" id="ARBA00023235"/>
    </source>
</evidence>
<feature type="non-terminal residue" evidence="4">
    <location>
        <position position="170"/>
    </location>
</feature>
<protein>
    <recommendedName>
        <fullName evidence="2">DNA topoisomerase</fullName>
        <ecNumber evidence="2">5.6.2.1</ecNumber>
    </recommendedName>
</protein>
<dbReference type="InterPro" id="IPR013825">
    <property type="entry name" value="Topo_IA_cen_sub2"/>
</dbReference>
<dbReference type="InterPro" id="IPR023405">
    <property type="entry name" value="Topo_IA_core_domain"/>
</dbReference>
<proteinExistence type="inferred from homology"/>
<dbReference type="Gene3D" id="1.10.460.10">
    <property type="entry name" value="Topoisomerase I, domain 2"/>
    <property type="match status" value="1"/>
</dbReference>
<evidence type="ECO:0000313" key="4">
    <source>
        <dbReference type="EMBL" id="KAF4729886.1"/>
    </source>
</evidence>
<name>A0A7J6SBW5_PEROL</name>
<dbReference type="Proteomes" id="UP000574390">
    <property type="component" value="Unassembled WGS sequence"/>
</dbReference>
<keyword evidence="2" id="KW-0799">Topoisomerase</keyword>
<dbReference type="GO" id="GO:0031422">
    <property type="term" value="C:RecQ family helicase-topoisomerase III complex"/>
    <property type="evidence" value="ECO:0007669"/>
    <property type="project" value="TreeGrafter"/>
</dbReference>
<comment type="caution">
    <text evidence="4">The sequence shown here is derived from an EMBL/GenBank/DDBJ whole genome shotgun (WGS) entry which is preliminary data.</text>
</comment>
<dbReference type="GO" id="GO:0005634">
    <property type="term" value="C:nucleus"/>
    <property type="evidence" value="ECO:0007669"/>
    <property type="project" value="TreeGrafter"/>
</dbReference>
<dbReference type="PROSITE" id="PS52039">
    <property type="entry name" value="TOPO_IA_2"/>
    <property type="match status" value="1"/>
</dbReference>
<dbReference type="Pfam" id="PF01131">
    <property type="entry name" value="Topoisom_bac"/>
    <property type="match status" value="1"/>
</dbReference>
<dbReference type="PANTHER" id="PTHR11390">
    <property type="entry name" value="PROKARYOTIC DNA TOPOISOMERASE"/>
    <property type="match status" value="1"/>
</dbReference>
<sequence>MVVALASPVNSPWLPGAESRIEVAVGDETFHATGLTVVEENWLEVYPYVKWKGSTELPPVVLHQRVRVTELMMSSGTTEPPELLSEAELIDLMDKNHIGTDATMHEHIATIENRGYASRTPDGDFRLHLAAPRLRAQMEADMDLVARGAKTKDTMVAACLTTMRQIYVMV</sequence>
<organism evidence="4 5">
    <name type="scientific">Perkinsus olseni</name>
    <name type="common">Perkinsus atlanticus</name>
    <dbReference type="NCBI Taxonomy" id="32597"/>
    <lineage>
        <taxon>Eukaryota</taxon>
        <taxon>Sar</taxon>
        <taxon>Alveolata</taxon>
        <taxon>Perkinsozoa</taxon>
        <taxon>Perkinsea</taxon>
        <taxon>Perkinsida</taxon>
        <taxon>Perkinsidae</taxon>
        <taxon>Perkinsus</taxon>
    </lineage>
</organism>
<keyword evidence="1 2" id="KW-0413">Isomerase</keyword>
<dbReference type="Gene3D" id="2.70.20.10">
    <property type="entry name" value="Topoisomerase I, domain 3"/>
    <property type="match status" value="1"/>
</dbReference>
<dbReference type="EC" id="5.6.2.1" evidence="2"/>
<comment type="similarity">
    <text evidence="2">Belongs to the type IA topoisomerase family.</text>
</comment>
<comment type="catalytic activity">
    <reaction evidence="2">
        <text>ATP-independent breakage of single-stranded DNA, followed by passage and rejoining.</text>
        <dbReference type="EC" id="5.6.2.1"/>
    </reaction>
</comment>
<dbReference type="GO" id="GO:0003677">
    <property type="term" value="F:DNA binding"/>
    <property type="evidence" value="ECO:0007669"/>
    <property type="project" value="UniProtKB-KW"/>
</dbReference>
<dbReference type="GO" id="GO:0006310">
    <property type="term" value="P:DNA recombination"/>
    <property type="evidence" value="ECO:0007669"/>
    <property type="project" value="TreeGrafter"/>
</dbReference>
<evidence type="ECO:0000259" key="3">
    <source>
        <dbReference type="PROSITE" id="PS52039"/>
    </source>
</evidence>
<reference evidence="4 5" key="1">
    <citation type="submission" date="2020-04" db="EMBL/GenBank/DDBJ databases">
        <title>Perkinsus olseni comparative genomics.</title>
        <authorList>
            <person name="Bogema D.R."/>
        </authorList>
    </citation>
    <scope>NUCLEOTIDE SEQUENCE [LARGE SCALE GENOMIC DNA]</scope>
    <source>
        <strain evidence="4">ATCC PRA-205</strain>
    </source>
</reference>
<dbReference type="InterPro" id="IPR013497">
    <property type="entry name" value="Topo_IA_cen"/>
</dbReference>
<dbReference type="EMBL" id="JABANM010016173">
    <property type="protein sequence ID" value="KAF4729886.1"/>
    <property type="molecule type" value="Genomic_DNA"/>
</dbReference>
<dbReference type="PANTHER" id="PTHR11390:SF21">
    <property type="entry name" value="DNA TOPOISOMERASE 3-ALPHA"/>
    <property type="match status" value="1"/>
</dbReference>
<accession>A0A7J6SBW5</accession>
<evidence type="ECO:0000313" key="5">
    <source>
        <dbReference type="Proteomes" id="UP000574390"/>
    </source>
</evidence>
<feature type="domain" description="Topo IA-type catalytic" evidence="3">
    <location>
        <begin position="1"/>
        <end position="170"/>
    </location>
</feature>
<dbReference type="SUPFAM" id="SSF56712">
    <property type="entry name" value="Prokaryotic type I DNA topoisomerase"/>
    <property type="match status" value="1"/>
</dbReference>
<dbReference type="AlphaFoldDB" id="A0A7J6SBW5"/>
<keyword evidence="2" id="KW-0238">DNA-binding</keyword>
<dbReference type="GO" id="GO:0006265">
    <property type="term" value="P:DNA topological change"/>
    <property type="evidence" value="ECO:0007669"/>
    <property type="project" value="InterPro"/>
</dbReference>
<dbReference type="GO" id="GO:0003917">
    <property type="term" value="F:DNA topoisomerase type I (single strand cut, ATP-independent) activity"/>
    <property type="evidence" value="ECO:0007669"/>
    <property type="project" value="UniProtKB-EC"/>
</dbReference>
<comment type="function">
    <text evidence="2">Introduces a single-strand break via transesterification at a target site in duplex DNA. Releases the supercoiling and torsional tension of DNA introduced during the DNA replication and transcription by transiently cleaving and rejoining one strand of the DNA duplex. The scissile phosphodiester is attacked by the catalytic tyrosine of the enzyme, resulting in the formation of a DNA-(5'-phosphotyrosyl)-enzyme intermediate and the expulsion of a 3'-OH DNA strand.</text>
</comment>
<evidence type="ECO:0000256" key="2">
    <source>
        <dbReference type="RuleBase" id="RU362092"/>
    </source>
</evidence>
<dbReference type="GO" id="GO:0006281">
    <property type="term" value="P:DNA repair"/>
    <property type="evidence" value="ECO:0007669"/>
    <property type="project" value="TreeGrafter"/>
</dbReference>
<gene>
    <name evidence="4" type="ORF">FOZ62_030129</name>
</gene>